<evidence type="ECO:0000313" key="3">
    <source>
        <dbReference type="Proteomes" id="UP001153069"/>
    </source>
</evidence>
<feature type="region of interest" description="Disordered" evidence="1">
    <location>
        <begin position="1"/>
        <end position="98"/>
    </location>
</feature>
<gene>
    <name evidence="2" type="ORF">SEMRO_113_G056180.1</name>
</gene>
<feature type="compositionally biased region" description="Low complexity" evidence="1">
    <location>
        <begin position="17"/>
        <end position="41"/>
    </location>
</feature>
<organism evidence="2 3">
    <name type="scientific">Seminavis robusta</name>
    <dbReference type="NCBI Taxonomy" id="568900"/>
    <lineage>
        <taxon>Eukaryota</taxon>
        <taxon>Sar</taxon>
        <taxon>Stramenopiles</taxon>
        <taxon>Ochrophyta</taxon>
        <taxon>Bacillariophyta</taxon>
        <taxon>Bacillariophyceae</taxon>
        <taxon>Bacillariophycidae</taxon>
        <taxon>Naviculales</taxon>
        <taxon>Naviculaceae</taxon>
        <taxon>Seminavis</taxon>
    </lineage>
</organism>
<dbReference type="AlphaFoldDB" id="A0A9N8DFB2"/>
<protein>
    <submittedName>
        <fullName evidence="2">Uncharacterized protein</fullName>
    </submittedName>
</protein>
<sequence length="133" mass="14897">MRLHTVTHTEILQHYPTNMPSTTANNSNATATTTGSSQARTPQTIVVGSRVSDRPTRVHPQPPTTQQQQQQDDAMTSKATRRMRIDQSEATTDRSTYRQEKTVHPFSLGDVFRTSIEMLSQIILAAQLVFLCI</sequence>
<evidence type="ECO:0000313" key="2">
    <source>
        <dbReference type="EMBL" id="CAB9501624.1"/>
    </source>
</evidence>
<feature type="compositionally biased region" description="Basic and acidic residues" evidence="1">
    <location>
        <begin position="83"/>
        <end position="98"/>
    </location>
</feature>
<name>A0A9N8DFB2_9STRA</name>
<reference evidence="2" key="1">
    <citation type="submission" date="2020-06" db="EMBL/GenBank/DDBJ databases">
        <authorList>
            <consortium name="Plant Systems Biology data submission"/>
        </authorList>
    </citation>
    <scope>NUCLEOTIDE SEQUENCE</scope>
    <source>
        <strain evidence="2">D6</strain>
    </source>
</reference>
<feature type="compositionally biased region" description="Polar residues" evidence="1">
    <location>
        <begin position="1"/>
        <end position="10"/>
    </location>
</feature>
<dbReference type="EMBL" id="CAICTM010000112">
    <property type="protein sequence ID" value="CAB9501624.1"/>
    <property type="molecule type" value="Genomic_DNA"/>
</dbReference>
<proteinExistence type="predicted"/>
<comment type="caution">
    <text evidence="2">The sequence shown here is derived from an EMBL/GenBank/DDBJ whole genome shotgun (WGS) entry which is preliminary data.</text>
</comment>
<keyword evidence="3" id="KW-1185">Reference proteome</keyword>
<evidence type="ECO:0000256" key="1">
    <source>
        <dbReference type="SAM" id="MobiDB-lite"/>
    </source>
</evidence>
<accession>A0A9N8DFB2</accession>
<dbReference type="Proteomes" id="UP001153069">
    <property type="component" value="Unassembled WGS sequence"/>
</dbReference>